<proteinExistence type="predicted"/>
<evidence type="ECO:0000256" key="1">
    <source>
        <dbReference type="SAM" id="MobiDB-lite"/>
    </source>
</evidence>
<dbReference type="AlphaFoldDB" id="A0AA88AQQ9"/>
<name>A0AA88AQQ9_FICCA</name>
<comment type="caution">
    <text evidence="2">The sequence shown here is derived from an EMBL/GenBank/DDBJ whole genome shotgun (WGS) entry which is preliminary data.</text>
</comment>
<dbReference type="Proteomes" id="UP001187192">
    <property type="component" value="Unassembled WGS sequence"/>
</dbReference>
<feature type="compositionally biased region" description="Pro residues" evidence="1">
    <location>
        <begin position="46"/>
        <end position="59"/>
    </location>
</feature>
<protein>
    <submittedName>
        <fullName evidence="2">Uncharacterized protein</fullName>
    </submittedName>
</protein>
<evidence type="ECO:0000313" key="2">
    <source>
        <dbReference type="EMBL" id="GMN44856.1"/>
    </source>
</evidence>
<organism evidence="2 3">
    <name type="scientific">Ficus carica</name>
    <name type="common">Common fig</name>
    <dbReference type="NCBI Taxonomy" id="3494"/>
    <lineage>
        <taxon>Eukaryota</taxon>
        <taxon>Viridiplantae</taxon>
        <taxon>Streptophyta</taxon>
        <taxon>Embryophyta</taxon>
        <taxon>Tracheophyta</taxon>
        <taxon>Spermatophyta</taxon>
        <taxon>Magnoliopsida</taxon>
        <taxon>eudicotyledons</taxon>
        <taxon>Gunneridae</taxon>
        <taxon>Pentapetalae</taxon>
        <taxon>rosids</taxon>
        <taxon>fabids</taxon>
        <taxon>Rosales</taxon>
        <taxon>Moraceae</taxon>
        <taxon>Ficeae</taxon>
        <taxon>Ficus</taxon>
    </lineage>
</organism>
<sequence length="120" mass="12650">MVGPVGAALSLDESSGAIRESPRLIGGVTGRSSVPIEEKDRYQHPPRTPQRHTPPPANRPPQVVTVVGSSASPRARRRCRICPIRTSSYPTAGLRPPHDLVGVVADNLPATLGPPPLTAT</sequence>
<feature type="region of interest" description="Disordered" evidence="1">
    <location>
        <begin position="1"/>
        <end position="75"/>
    </location>
</feature>
<evidence type="ECO:0000313" key="3">
    <source>
        <dbReference type="Proteomes" id="UP001187192"/>
    </source>
</evidence>
<dbReference type="EMBL" id="BTGU01000019">
    <property type="protein sequence ID" value="GMN44856.1"/>
    <property type="molecule type" value="Genomic_DNA"/>
</dbReference>
<reference evidence="2" key="1">
    <citation type="submission" date="2023-07" db="EMBL/GenBank/DDBJ databases">
        <title>draft genome sequence of fig (Ficus carica).</title>
        <authorList>
            <person name="Takahashi T."/>
            <person name="Nishimura K."/>
        </authorList>
    </citation>
    <scope>NUCLEOTIDE SEQUENCE</scope>
</reference>
<gene>
    <name evidence="2" type="ORF">TIFTF001_014048</name>
</gene>
<accession>A0AA88AQQ9</accession>
<keyword evidence="3" id="KW-1185">Reference proteome</keyword>